<dbReference type="PANTHER" id="PTHR45745">
    <property type="entry name" value="PHOSPHOMANNOMUTASE 45A"/>
    <property type="match status" value="1"/>
</dbReference>
<feature type="domain" description="Alpha-D-phosphohexomutase alpha/beta/alpha" evidence="7">
    <location>
        <begin position="171"/>
        <end position="271"/>
    </location>
</feature>
<dbReference type="AlphaFoldDB" id="A0A382QVM1"/>
<sequence length="277" mass="30099">VKSPIHFGTSGWRGLIAHDFTFEYLRLATQGLALTLKSELRRKNSPIHDKRPLVVIGHDTRFLGRKFALAAAEILQQAGLEPLLTQRDAPTPVIALSIRHKKAIGGVNITASHNPFGYSGFKFSMPNGAGAPPEFTGKIEAHAEKLLAKGWQPKTAVIGTFSCPEFDPAPAYLRRIRKLIDLRAIGKAKLRIAVELMHGTGRGYIDTLLEEAGAKVTRFHENLNPLFGGGSPEPNESGMAEAAQFVRSGQADFALGLDGDADRFGIVDRDGTWLTPN</sequence>
<dbReference type="GO" id="GO:0000287">
    <property type="term" value="F:magnesium ion binding"/>
    <property type="evidence" value="ECO:0007669"/>
    <property type="project" value="InterPro"/>
</dbReference>
<dbReference type="InterPro" id="IPR005844">
    <property type="entry name" value="A-D-PHexomutase_a/b/a-I"/>
</dbReference>
<dbReference type="Pfam" id="PF02879">
    <property type="entry name" value="PGM_PMM_II"/>
    <property type="match status" value="1"/>
</dbReference>
<feature type="domain" description="Alpha-D-phosphohexomutase alpha/beta/alpha" evidence="6">
    <location>
        <begin position="6"/>
        <end position="145"/>
    </location>
</feature>
<gene>
    <name evidence="8" type="ORF">METZ01_LOCUS341861</name>
</gene>
<evidence type="ECO:0000259" key="7">
    <source>
        <dbReference type="Pfam" id="PF02879"/>
    </source>
</evidence>
<dbReference type="Gene3D" id="3.40.120.10">
    <property type="entry name" value="Alpha-D-Glucose-1,6-Bisphosphate, subunit A, domain 3"/>
    <property type="match status" value="2"/>
</dbReference>
<keyword evidence="3" id="KW-0479">Metal-binding</keyword>
<evidence type="ECO:0000256" key="5">
    <source>
        <dbReference type="ARBA" id="ARBA00023235"/>
    </source>
</evidence>
<dbReference type="EMBL" id="UINC01116930">
    <property type="protein sequence ID" value="SVC89007.1"/>
    <property type="molecule type" value="Genomic_DNA"/>
</dbReference>
<feature type="non-terminal residue" evidence="8">
    <location>
        <position position="277"/>
    </location>
</feature>
<evidence type="ECO:0000256" key="3">
    <source>
        <dbReference type="ARBA" id="ARBA00022723"/>
    </source>
</evidence>
<evidence type="ECO:0000256" key="2">
    <source>
        <dbReference type="ARBA" id="ARBA00010231"/>
    </source>
</evidence>
<evidence type="ECO:0000313" key="8">
    <source>
        <dbReference type="EMBL" id="SVC89007.1"/>
    </source>
</evidence>
<dbReference type="GO" id="GO:0005975">
    <property type="term" value="P:carbohydrate metabolic process"/>
    <property type="evidence" value="ECO:0007669"/>
    <property type="project" value="InterPro"/>
</dbReference>
<keyword evidence="4" id="KW-0460">Magnesium</keyword>
<comment type="similarity">
    <text evidence="2">Belongs to the phosphohexose mutase family.</text>
</comment>
<organism evidence="8">
    <name type="scientific">marine metagenome</name>
    <dbReference type="NCBI Taxonomy" id="408172"/>
    <lineage>
        <taxon>unclassified sequences</taxon>
        <taxon>metagenomes</taxon>
        <taxon>ecological metagenomes</taxon>
    </lineage>
</organism>
<dbReference type="PROSITE" id="PS00710">
    <property type="entry name" value="PGM_PMM"/>
    <property type="match status" value="1"/>
</dbReference>
<accession>A0A382QVM1</accession>
<evidence type="ECO:0000259" key="6">
    <source>
        <dbReference type="Pfam" id="PF02878"/>
    </source>
</evidence>
<proteinExistence type="inferred from homology"/>
<dbReference type="Pfam" id="PF02878">
    <property type="entry name" value="PGM_PMM_I"/>
    <property type="match status" value="1"/>
</dbReference>
<dbReference type="InterPro" id="IPR005841">
    <property type="entry name" value="Alpha-D-phosphohexomutase_SF"/>
</dbReference>
<dbReference type="PRINTS" id="PR00509">
    <property type="entry name" value="PGMPMM"/>
</dbReference>
<comment type="cofactor">
    <cofactor evidence="1">
        <name>Mg(2+)</name>
        <dbReference type="ChEBI" id="CHEBI:18420"/>
    </cofactor>
</comment>
<protein>
    <recommendedName>
        <fullName evidence="9">Alpha-D-phosphohexomutase alpha/beta/alpha domain-containing protein</fullName>
    </recommendedName>
</protein>
<feature type="non-terminal residue" evidence="8">
    <location>
        <position position="1"/>
    </location>
</feature>
<dbReference type="InterPro" id="IPR016066">
    <property type="entry name" value="A-D-PHexomutase_CS"/>
</dbReference>
<dbReference type="PANTHER" id="PTHR45745:SF1">
    <property type="entry name" value="PHOSPHOGLUCOMUTASE 2B-RELATED"/>
    <property type="match status" value="1"/>
</dbReference>
<evidence type="ECO:0000256" key="4">
    <source>
        <dbReference type="ARBA" id="ARBA00022842"/>
    </source>
</evidence>
<dbReference type="GO" id="GO:0008973">
    <property type="term" value="F:phosphopentomutase activity"/>
    <property type="evidence" value="ECO:0007669"/>
    <property type="project" value="TreeGrafter"/>
</dbReference>
<keyword evidence="5" id="KW-0413">Isomerase</keyword>
<name>A0A382QVM1_9ZZZZ</name>
<dbReference type="InterPro" id="IPR016055">
    <property type="entry name" value="A-D-PHexomutase_a/b/a-I/II/III"/>
</dbReference>
<dbReference type="SUPFAM" id="SSF53738">
    <property type="entry name" value="Phosphoglucomutase, first 3 domains"/>
    <property type="match status" value="2"/>
</dbReference>
<dbReference type="InterPro" id="IPR005845">
    <property type="entry name" value="A-D-PHexomutase_a/b/a-II"/>
</dbReference>
<evidence type="ECO:0008006" key="9">
    <source>
        <dbReference type="Google" id="ProtNLM"/>
    </source>
</evidence>
<evidence type="ECO:0000256" key="1">
    <source>
        <dbReference type="ARBA" id="ARBA00001946"/>
    </source>
</evidence>
<dbReference type="GO" id="GO:0006166">
    <property type="term" value="P:purine ribonucleoside salvage"/>
    <property type="evidence" value="ECO:0007669"/>
    <property type="project" value="TreeGrafter"/>
</dbReference>
<reference evidence="8" key="1">
    <citation type="submission" date="2018-05" db="EMBL/GenBank/DDBJ databases">
        <authorList>
            <person name="Lanie J.A."/>
            <person name="Ng W.-L."/>
            <person name="Kazmierczak K.M."/>
            <person name="Andrzejewski T.M."/>
            <person name="Davidsen T.M."/>
            <person name="Wayne K.J."/>
            <person name="Tettelin H."/>
            <person name="Glass J.I."/>
            <person name="Rusch D."/>
            <person name="Podicherti R."/>
            <person name="Tsui H.-C.T."/>
            <person name="Winkler M.E."/>
        </authorList>
    </citation>
    <scope>NUCLEOTIDE SEQUENCE</scope>
</reference>